<dbReference type="GO" id="GO:0000976">
    <property type="term" value="F:transcription cis-regulatory region binding"/>
    <property type="evidence" value="ECO:0007669"/>
    <property type="project" value="TreeGrafter"/>
</dbReference>
<name>D3PYW1_STANL</name>
<dbReference type="InterPro" id="IPR036271">
    <property type="entry name" value="Tet_transcr_reg_TetR-rel_C_sf"/>
</dbReference>
<proteinExistence type="predicted"/>
<keyword evidence="3" id="KW-0804">Transcription</keyword>
<protein>
    <submittedName>
        <fullName evidence="7">Transcriptional regulator, TetR family</fullName>
    </submittedName>
</protein>
<organism evidence="7 8">
    <name type="scientific">Stackebrandtia nassauensis (strain DSM 44728 / CIP 108903 / NRRL B-16338 / NBRC 102104 / LLR-40K-21)</name>
    <dbReference type="NCBI Taxonomy" id="446470"/>
    <lineage>
        <taxon>Bacteria</taxon>
        <taxon>Bacillati</taxon>
        <taxon>Actinomycetota</taxon>
        <taxon>Actinomycetes</taxon>
        <taxon>Glycomycetales</taxon>
        <taxon>Glycomycetaceae</taxon>
        <taxon>Stackebrandtia</taxon>
    </lineage>
</organism>
<dbReference type="Pfam" id="PF00440">
    <property type="entry name" value="TetR_N"/>
    <property type="match status" value="1"/>
</dbReference>
<dbReference type="OrthoDB" id="9795011at2"/>
<dbReference type="eggNOG" id="COG1309">
    <property type="taxonomic scope" value="Bacteria"/>
</dbReference>
<dbReference type="KEGG" id="sna:Snas_3889"/>
<dbReference type="SUPFAM" id="SSF46689">
    <property type="entry name" value="Homeodomain-like"/>
    <property type="match status" value="1"/>
</dbReference>
<dbReference type="GO" id="GO:0003700">
    <property type="term" value="F:DNA-binding transcription factor activity"/>
    <property type="evidence" value="ECO:0007669"/>
    <property type="project" value="TreeGrafter"/>
</dbReference>
<gene>
    <name evidence="7" type="ordered locus">Snas_3889</name>
</gene>
<dbReference type="AlphaFoldDB" id="D3PYW1"/>
<evidence type="ECO:0000256" key="1">
    <source>
        <dbReference type="ARBA" id="ARBA00023015"/>
    </source>
</evidence>
<dbReference type="InterPro" id="IPR049445">
    <property type="entry name" value="TetR_SbtR-like_C"/>
</dbReference>
<dbReference type="EMBL" id="CP001778">
    <property type="protein sequence ID" value="ADD43544.1"/>
    <property type="molecule type" value="Genomic_DNA"/>
</dbReference>
<feature type="DNA-binding region" description="H-T-H motif" evidence="4">
    <location>
        <begin position="33"/>
        <end position="52"/>
    </location>
</feature>
<feature type="domain" description="HTH tetR-type" evidence="6">
    <location>
        <begin position="11"/>
        <end position="70"/>
    </location>
</feature>
<evidence type="ECO:0000256" key="5">
    <source>
        <dbReference type="SAM" id="MobiDB-lite"/>
    </source>
</evidence>
<feature type="region of interest" description="Disordered" evidence="5">
    <location>
        <begin position="190"/>
        <end position="212"/>
    </location>
</feature>
<dbReference type="Gene3D" id="1.10.357.10">
    <property type="entry name" value="Tetracycline Repressor, domain 2"/>
    <property type="match status" value="1"/>
</dbReference>
<evidence type="ECO:0000256" key="2">
    <source>
        <dbReference type="ARBA" id="ARBA00023125"/>
    </source>
</evidence>
<dbReference type="InterPro" id="IPR050109">
    <property type="entry name" value="HTH-type_TetR-like_transc_reg"/>
</dbReference>
<dbReference type="PANTHER" id="PTHR30055">
    <property type="entry name" value="HTH-TYPE TRANSCRIPTIONAL REGULATOR RUTR"/>
    <property type="match status" value="1"/>
</dbReference>
<dbReference type="PRINTS" id="PR00455">
    <property type="entry name" value="HTHTETR"/>
</dbReference>
<evidence type="ECO:0000256" key="4">
    <source>
        <dbReference type="PROSITE-ProRule" id="PRU00335"/>
    </source>
</evidence>
<keyword evidence="1" id="KW-0805">Transcription regulation</keyword>
<dbReference type="Proteomes" id="UP000000844">
    <property type="component" value="Chromosome"/>
</dbReference>
<dbReference type="HOGENOM" id="CLU_069356_17_1_11"/>
<keyword evidence="2 4" id="KW-0238">DNA-binding</keyword>
<accession>D3PYW1</accession>
<dbReference type="Pfam" id="PF21597">
    <property type="entry name" value="TetR_C_43"/>
    <property type="match status" value="1"/>
</dbReference>
<keyword evidence="8" id="KW-1185">Reference proteome</keyword>
<evidence type="ECO:0000256" key="3">
    <source>
        <dbReference type="ARBA" id="ARBA00023163"/>
    </source>
</evidence>
<dbReference type="InterPro" id="IPR009057">
    <property type="entry name" value="Homeodomain-like_sf"/>
</dbReference>
<dbReference type="STRING" id="446470.Snas_3889"/>
<evidence type="ECO:0000313" key="8">
    <source>
        <dbReference type="Proteomes" id="UP000000844"/>
    </source>
</evidence>
<dbReference type="SUPFAM" id="SSF48498">
    <property type="entry name" value="Tetracyclin repressor-like, C-terminal domain"/>
    <property type="match status" value="1"/>
</dbReference>
<sequence length="299" mass="33095">MTAATPRADARRNRANVLAAAEDLFASQGLSVPLDEIARAAGVGAGTVYRHFPTKDALFEAVMAQRIEQLGASAVSALECEDAESAFYEFLAHAMEQARLNRALCDAMARHDEWRAAAETTGPHCRFTDAFERLLRRAQTAGAVRTDVDVDDLAALIPGYVAMVAHREDEAGARRIRMLLWDGLRPPGTKRNPAPFRNETPVSIPDRNETRPRCETCDSPIHTANTGRPARYCSPACRQKAHRRRATARTRQPVSLRTRSLHVGQSEFAFAFRFTVADGRITHYIPHEDSLALSRAYAD</sequence>
<evidence type="ECO:0000313" key="7">
    <source>
        <dbReference type="EMBL" id="ADD43544.1"/>
    </source>
</evidence>
<dbReference type="PROSITE" id="PS50977">
    <property type="entry name" value="HTH_TETR_2"/>
    <property type="match status" value="1"/>
</dbReference>
<dbReference type="PANTHER" id="PTHR30055:SF234">
    <property type="entry name" value="HTH-TYPE TRANSCRIPTIONAL REGULATOR BETI"/>
    <property type="match status" value="1"/>
</dbReference>
<dbReference type="RefSeq" id="WP_013019115.1">
    <property type="nucleotide sequence ID" value="NC_013947.1"/>
</dbReference>
<reference evidence="7 8" key="1">
    <citation type="journal article" date="2009" name="Stand. Genomic Sci.">
        <title>Complete genome sequence of Stackebrandtia nassauensis type strain (LLR-40K-21).</title>
        <authorList>
            <person name="Munk C."/>
            <person name="Lapidus A."/>
            <person name="Copeland A."/>
            <person name="Jando M."/>
            <person name="Mayilraj S."/>
            <person name="Glavina Del Rio T."/>
            <person name="Nolan M."/>
            <person name="Chen F."/>
            <person name="Lucas S."/>
            <person name="Tice H."/>
            <person name="Cheng J.F."/>
            <person name="Han C."/>
            <person name="Detter J.C."/>
            <person name="Bruce D."/>
            <person name="Goodwin L."/>
            <person name="Chain P."/>
            <person name="Pitluck S."/>
            <person name="Goker M."/>
            <person name="Ovchinikova G."/>
            <person name="Pati A."/>
            <person name="Ivanova N."/>
            <person name="Mavromatis K."/>
            <person name="Chen A."/>
            <person name="Palaniappan K."/>
            <person name="Land M."/>
            <person name="Hauser L."/>
            <person name="Chang Y.J."/>
            <person name="Jeffries C.D."/>
            <person name="Bristow J."/>
            <person name="Eisen J.A."/>
            <person name="Markowitz V."/>
            <person name="Hugenholtz P."/>
            <person name="Kyrpides N.C."/>
            <person name="Klenk H.P."/>
        </authorList>
    </citation>
    <scope>NUCLEOTIDE SEQUENCE [LARGE SCALE GENOMIC DNA]</scope>
    <source>
        <strain evidence="8">DSM 44728 / CIP 108903 / NRRL B-16338 / NBRC 102104 / LLR-40K-21</strain>
    </source>
</reference>
<evidence type="ECO:0000259" key="6">
    <source>
        <dbReference type="PROSITE" id="PS50977"/>
    </source>
</evidence>
<dbReference type="InterPro" id="IPR001647">
    <property type="entry name" value="HTH_TetR"/>
</dbReference>